<dbReference type="Pfam" id="PF00534">
    <property type="entry name" value="Glycos_transf_1"/>
    <property type="match status" value="1"/>
</dbReference>
<gene>
    <name evidence="2" type="ORF">DDK22_35065</name>
</gene>
<feature type="domain" description="Glycosyl transferase family 1" evidence="1">
    <location>
        <begin position="204"/>
        <end position="354"/>
    </location>
</feature>
<dbReference type="RefSeq" id="WP_114135929.1">
    <property type="nucleotide sequence ID" value="NZ_CP068436.1"/>
</dbReference>
<accession>A0A367P7Q0</accession>
<organism evidence="2 3">
    <name type="scientific">Cupriavidus necator</name>
    <name type="common">Alcaligenes eutrophus</name>
    <name type="synonym">Ralstonia eutropha</name>
    <dbReference type="NCBI Taxonomy" id="106590"/>
    <lineage>
        <taxon>Bacteria</taxon>
        <taxon>Pseudomonadati</taxon>
        <taxon>Pseudomonadota</taxon>
        <taxon>Betaproteobacteria</taxon>
        <taxon>Burkholderiales</taxon>
        <taxon>Burkholderiaceae</taxon>
        <taxon>Cupriavidus</taxon>
    </lineage>
</organism>
<dbReference type="EMBL" id="QDHA01000123">
    <property type="protein sequence ID" value="RCJ03859.1"/>
    <property type="molecule type" value="Genomic_DNA"/>
</dbReference>
<dbReference type="SUPFAM" id="SSF53756">
    <property type="entry name" value="UDP-Glycosyltransferase/glycogen phosphorylase"/>
    <property type="match status" value="1"/>
</dbReference>
<evidence type="ECO:0000313" key="2">
    <source>
        <dbReference type="EMBL" id="RCJ03859.1"/>
    </source>
</evidence>
<dbReference type="Gene3D" id="3.40.50.2000">
    <property type="entry name" value="Glycogen Phosphorylase B"/>
    <property type="match status" value="1"/>
</dbReference>
<dbReference type="GO" id="GO:0016757">
    <property type="term" value="F:glycosyltransferase activity"/>
    <property type="evidence" value="ECO:0007669"/>
    <property type="project" value="InterPro"/>
</dbReference>
<comment type="caution">
    <text evidence="2">The sequence shown here is derived from an EMBL/GenBank/DDBJ whole genome shotgun (WGS) entry which is preliminary data.</text>
</comment>
<reference evidence="2 3" key="1">
    <citation type="submission" date="2018-04" db="EMBL/GenBank/DDBJ databases">
        <title>Cupriavidus necator CR12 genome sequencing and assembly.</title>
        <authorList>
            <person name="Ben Fekih I."/>
            <person name="Mazhar H.S."/>
            <person name="Bello S.K."/>
            <person name="Rensing C."/>
        </authorList>
    </citation>
    <scope>NUCLEOTIDE SEQUENCE [LARGE SCALE GENOMIC DNA]</scope>
    <source>
        <strain evidence="2 3">CR12</strain>
    </source>
</reference>
<dbReference type="Proteomes" id="UP000253501">
    <property type="component" value="Unassembled WGS sequence"/>
</dbReference>
<protein>
    <submittedName>
        <fullName evidence="2">Glycosyltransferase</fullName>
    </submittedName>
</protein>
<dbReference type="AlphaFoldDB" id="A0A367P7Q0"/>
<evidence type="ECO:0000259" key="1">
    <source>
        <dbReference type="Pfam" id="PF00534"/>
    </source>
</evidence>
<dbReference type="InterPro" id="IPR001296">
    <property type="entry name" value="Glyco_trans_1"/>
</dbReference>
<dbReference type="CDD" id="cd03801">
    <property type="entry name" value="GT4_PimA-like"/>
    <property type="match status" value="1"/>
</dbReference>
<evidence type="ECO:0000313" key="3">
    <source>
        <dbReference type="Proteomes" id="UP000253501"/>
    </source>
</evidence>
<dbReference type="PANTHER" id="PTHR12526">
    <property type="entry name" value="GLYCOSYLTRANSFERASE"/>
    <property type="match status" value="1"/>
</dbReference>
<sequence>MSGSVTIFHNVVWSRHKGQVFSALHRLHGQGPIHYTVVQIAETEHMRLGFSGVDYSAHQYPMRQLFKGCYEDVPRWKMTLRLVGEVLRSDSRVVVLPGYHLPEFWAMLFACIVTGKRRAVFCDSTGRDRPRRLLTSLPKRLFFALCQGYFGFGERSREYLESLGARRERIFIPCQAAALPAGYTPEQALARRMLARAPKATTPDALALEPQTPVFLYVGRLSEGKGLDTLLEAFAGLLPAMPAATLRLAGSGPMAERLPERIDALGLDGAVMLLGSVNGAALEAEYDRATCLVLPSYSEPWGLVVNEALAHGCPAVVSDNCGCVPELVREGETGLAVPARDAAALKAALGKAVHLFADTRATAQRCIDLIGRFDPAAAATHIDRGCASLLRGKARTAPHPVAEAEVHRGSR</sequence>
<name>A0A367P7Q0_CUPNE</name>
<proteinExistence type="predicted"/>
<keyword evidence="2" id="KW-0808">Transferase</keyword>